<name>A0A4Y2SK89_ARAVE</name>
<gene>
    <name evidence="1" type="ORF">AVEN_26448_1</name>
</gene>
<comment type="caution">
    <text evidence="1">The sequence shown here is derived from an EMBL/GenBank/DDBJ whole genome shotgun (WGS) entry which is preliminary data.</text>
</comment>
<accession>A0A4Y2SK89</accession>
<dbReference type="AlphaFoldDB" id="A0A4Y2SK89"/>
<dbReference type="Proteomes" id="UP000499080">
    <property type="component" value="Unassembled WGS sequence"/>
</dbReference>
<evidence type="ECO:0000313" key="1">
    <source>
        <dbReference type="EMBL" id="GBN87575.1"/>
    </source>
</evidence>
<dbReference type="EMBL" id="BGPR01021861">
    <property type="protein sequence ID" value="GBN87575.1"/>
    <property type="molecule type" value="Genomic_DNA"/>
</dbReference>
<reference evidence="1 2" key="1">
    <citation type="journal article" date="2019" name="Sci. Rep.">
        <title>Orb-weaving spider Araneus ventricosus genome elucidates the spidroin gene catalogue.</title>
        <authorList>
            <person name="Kono N."/>
            <person name="Nakamura H."/>
            <person name="Ohtoshi R."/>
            <person name="Moran D.A.P."/>
            <person name="Shinohara A."/>
            <person name="Yoshida Y."/>
            <person name="Fujiwara M."/>
            <person name="Mori M."/>
            <person name="Tomita M."/>
            <person name="Arakawa K."/>
        </authorList>
    </citation>
    <scope>NUCLEOTIDE SEQUENCE [LARGE SCALE GENOMIC DNA]</scope>
</reference>
<proteinExistence type="predicted"/>
<evidence type="ECO:0000313" key="2">
    <source>
        <dbReference type="Proteomes" id="UP000499080"/>
    </source>
</evidence>
<organism evidence="1 2">
    <name type="scientific">Araneus ventricosus</name>
    <name type="common">Orbweaver spider</name>
    <name type="synonym">Epeira ventricosa</name>
    <dbReference type="NCBI Taxonomy" id="182803"/>
    <lineage>
        <taxon>Eukaryota</taxon>
        <taxon>Metazoa</taxon>
        <taxon>Ecdysozoa</taxon>
        <taxon>Arthropoda</taxon>
        <taxon>Chelicerata</taxon>
        <taxon>Arachnida</taxon>
        <taxon>Araneae</taxon>
        <taxon>Araneomorphae</taxon>
        <taxon>Entelegynae</taxon>
        <taxon>Araneoidea</taxon>
        <taxon>Araneidae</taxon>
        <taxon>Araneus</taxon>
    </lineage>
</organism>
<sequence>MTNLWQTCTLAMTNLWQTCTLAMTNLWQTCTLAMTNLWQACTLAMTNLWQACTLVMTNLWQACCKLKLLSGNTDKKNRASIQRKKRENRTSTPIRSSFLSITEYRCFSAGLPENDKWRQLATESGDEDRQVRKPASGIV</sequence>
<protein>
    <submittedName>
        <fullName evidence="1">Uncharacterized protein</fullName>
    </submittedName>
</protein>
<keyword evidence="2" id="KW-1185">Reference proteome</keyword>